<dbReference type="EMBL" id="JAENGZ010000804">
    <property type="protein sequence ID" value="KAG6953706.1"/>
    <property type="molecule type" value="Genomic_DNA"/>
</dbReference>
<comment type="caution">
    <text evidence="1">The sequence shown here is derived from an EMBL/GenBank/DDBJ whole genome shotgun (WGS) entry which is preliminary data.</text>
</comment>
<dbReference type="AlphaFoldDB" id="A0A8T1U2J6"/>
<reference evidence="1" key="1">
    <citation type="submission" date="2021-01" db="EMBL/GenBank/DDBJ databases">
        <title>Phytophthora aleatoria, a newly-described species from Pinus radiata is distinct from Phytophthora cactorum isolates based on comparative genomics.</title>
        <authorList>
            <person name="Mcdougal R."/>
            <person name="Panda P."/>
            <person name="Williams N."/>
            <person name="Studholme D.J."/>
        </authorList>
    </citation>
    <scope>NUCLEOTIDE SEQUENCE</scope>
    <source>
        <strain evidence="1">NZFS 3830</strain>
    </source>
</reference>
<accession>A0A8T1U2J6</accession>
<name>A0A8T1U2J6_9STRA</name>
<dbReference type="Proteomes" id="UP000688947">
    <property type="component" value="Unassembled WGS sequence"/>
</dbReference>
<gene>
    <name evidence="1" type="ORF">JG687_00012238</name>
</gene>
<protein>
    <submittedName>
        <fullName evidence="1">Uncharacterized protein</fullName>
    </submittedName>
</protein>
<evidence type="ECO:0000313" key="1">
    <source>
        <dbReference type="EMBL" id="KAG6953706.1"/>
    </source>
</evidence>
<organism evidence="1 2">
    <name type="scientific">Phytophthora cactorum</name>
    <dbReference type="NCBI Taxonomy" id="29920"/>
    <lineage>
        <taxon>Eukaryota</taxon>
        <taxon>Sar</taxon>
        <taxon>Stramenopiles</taxon>
        <taxon>Oomycota</taxon>
        <taxon>Peronosporomycetes</taxon>
        <taxon>Peronosporales</taxon>
        <taxon>Peronosporaceae</taxon>
        <taxon>Phytophthora</taxon>
    </lineage>
</organism>
<evidence type="ECO:0000313" key="2">
    <source>
        <dbReference type="Proteomes" id="UP000688947"/>
    </source>
</evidence>
<sequence>MLFIQGTRWKLGICLRHRFLPSVCRANLPCTIIGGSSVTRSAYFVAICTAGGREAHVNNGKGVFQFTIEALVIHGRRSSGQQAPRLSA</sequence>
<proteinExistence type="predicted"/>